<dbReference type="PANTHER" id="PTHR30086">
    <property type="entry name" value="ARGININE EXPORTER PROTEIN ARGO"/>
    <property type="match status" value="1"/>
</dbReference>
<evidence type="ECO:0000256" key="3">
    <source>
        <dbReference type="ARBA" id="ARBA00022692"/>
    </source>
</evidence>
<feature type="transmembrane region" description="Helical" evidence="6">
    <location>
        <begin position="108"/>
        <end position="128"/>
    </location>
</feature>
<dbReference type="InterPro" id="IPR001123">
    <property type="entry name" value="LeuE-type"/>
</dbReference>
<evidence type="ECO:0000256" key="4">
    <source>
        <dbReference type="ARBA" id="ARBA00022989"/>
    </source>
</evidence>
<keyword evidence="3 6" id="KW-0812">Transmembrane</keyword>
<keyword evidence="5 6" id="KW-0472">Membrane</keyword>
<feature type="transmembrane region" description="Helical" evidence="6">
    <location>
        <begin position="70"/>
        <end position="88"/>
    </location>
</feature>
<dbReference type="GO" id="GO:0015171">
    <property type="term" value="F:amino acid transmembrane transporter activity"/>
    <property type="evidence" value="ECO:0007669"/>
    <property type="project" value="TreeGrafter"/>
</dbReference>
<dbReference type="AlphaFoldDB" id="A0A445MYY6"/>
<evidence type="ECO:0000256" key="6">
    <source>
        <dbReference type="SAM" id="Phobius"/>
    </source>
</evidence>
<organism evidence="7">
    <name type="scientific">uncultured Desulfobacterium sp</name>
    <dbReference type="NCBI Taxonomy" id="201089"/>
    <lineage>
        <taxon>Bacteria</taxon>
        <taxon>Pseudomonadati</taxon>
        <taxon>Thermodesulfobacteriota</taxon>
        <taxon>Desulfobacteria</taxon>
        <taxon>Desulfobacterales</taxon>
        <taxon>Desulfobacteriaceae</taxon>
        <taxon>Desulfobacterium</taxon>
        <taxon>environmental samples</taxon>
    </lineage>
</organism>
<feature type="transmembrane region" description="Helical" evidence="6">
    <location>
        <begin position="140"/>
        <end position="160"/>
    </location>
</feature>
<evidence type="ECO:0000313" key="7">
    <source>
        <dbReference type="EMBL" id="SPD74720.1"/>
    </source>
</evidence>
<keyword evidence="4 6" id="KW-1133">Transmembrane helix</keyword>
<evidence type="ECO:0000256" key="2">
    <source>
        <dbReference type="ARBA" id="ARBA00022475"/>
    </source>
</evidence>
<sequence length="205" mass="21893">MTLISWMTLIGICIMGAMSPGPSLAVILQNRLQRSLRDALFASWAHAAGIFTWALAASTTLGTILKNIPALKTSLTLAGAFFLIYLAIKSWGRHNSDYSAQNAQLPAAWLSGLSISLLNPKVFVFFTALFSQFIPEGVRFITLLGLATVVGLVDGTWYSSVSLLVGHIGLEKMLSRHGVLLNRAAAGFYLIIAVLSLGQVAGLTA</sequence>
<feature type="transmembrane region" description="Helical" evidence="6">
    <location>
        <begin position="180"/>
        <end position="203"/>
    </location>
</feature>
<proteinExistence type="predicted"/>
<accession>A0A445MYY6</accession>
<evidence type="ECO:0000256" key="5">
    <source>
        <dbReference type="ARBA" id="ARBA00023136"/>
    </source>
</evidence>
<protein>
    <submittedName>
        <fullName evidence="7">Uncharacterized protein</fullName>
    </submittedName>
</protein>
<dbReference type="GO" id="GO:0005886">
    <property type="term" value="C:plasma membrane"/>
    <property type="evidence" value="ECO:0007669"/>
    <property type="project" value="UniProtKB-SubCell"/>
</dbReference>
<feature type="transmembrane region" description="Helical" evidence="6">
    <location>
        <begin position="41"/>
        <end position="58"/>
    </location>
</feature>
<keyword evidence="2" id="KW-1003">Cell membrane</keyword>
<reference evidence="7" key="1">
    <citation type="submission" date="2018-01" db="EMBL/GenBank/DDBJ databases">
        <authorList>
            <person name="Regsiter A."/>
            <person name="William W."/>
        </authorList>
    </citation>
    <scope>NUCLEOTIDE SEQUENCE</scope>
    <source>
        <strain evidence="7">TRIP AH-1</strain>
    </source>
</reference>
<dbReference type="PANTHER" id="PTHR30086:SF16">
    <property type="entry name" value="AMINO ACID EFFLUX PERMEASE RHTB FAMILY"/>
    <property type="match status" value="1"/>
</dbReference>
<gene>
    <name evidence="7" type="ORF">PITCH_A300023</name>
</gene>
<name>A0A445MYY6_9BACT</name>
<evidence type="ECO:0000256" key="1">
    <source>
        <dbReference type="ARBA" id="ARBA00004651"/>
    </source>
</evidence>
<dbReference type="EMBL" id="OJIN01000171">
    <property type="protein sequence ID" value="SPD74720.1"/>
    <property type="molecule type" value="Genomic_DNA"/>
</dbReference>
<dbReference type="Pfam" id="PF01810">
    <property type="entry name" value="LysE"/>
    <property type="match status" value="1"/>
</dbReference>
<comment type="subcellular location">
    <subcellularLocation>
        <location evidence="1">Cell membrane</location>
        <topology evidence="1">Multi-pass membrane protein</topology>
    </subcellularLocation>
</comment>